<dbReference type="PANTHER" id="PTHR12419">
    <property type="entry name" value="OTU DOMAIN CONTAINING PROTEIN"/>
    <property type="match status" value="1"/>
</dbReference>
<dbReference type="InterPro" id="IPR050704">
    <property type="entry name" value="Peptidase_C85-like"/>
</dbReference>
<dbReference type="PANTHER" id="PTHR12419:SF7">
    <property type="entry name" value="OTU DOMAIN-CONTAINING PROTEIN 3"/>
    <property type="match status" value="1"/>
</dbReference>
<feature type="region of interest" description="Disordered" evidence="1">
    <location>
        <begin position="61"/>
        <end position="97"/>
    </location>
</feature>
<reference evidence="3 4" key="1">
    <citation type="submission" date="2018-03" db="EMBL/GenBank/DDBJ databases">
        <authorList>
            <person name="Guldener U."/>
        </authorList>
    </citation>
    <scope>NUCLEOTIDE SEQUENCE [LARGE SCALE GENOMIC DNA]</scope>
    <source>
        <strain evidence="3 4">NBRC100155</strain>
    </source>
</reference>
<dbReference type="PROSITE" id="PS50802">
    <property type="entry name" value="OTU"/>
    <property type="match status" value="1"/>
</dbReference>
<sequence>MPKKGKKASRPTAQHTDSLRKDIEANRDSASIGVIDPFVDDDGFDIADELLAALDARDAATASKPIPNSPNNKNSKEAASITSGYSTKTDTNHTGLRGAGERLINGLRHHHHDNDAAVTQDSAALAGPSPNTGRRASIRKLFGSSPKSPEQSPFDAAPKKKVSRQQQRKDRKAAEVAEIRRQAEEEVKLGAAKPDEAEVERQGISAMCAALGVNMHEINPDGHCLYAAVADQLNLRKKVSNPTDYRAARAATAQEMRTHPDEYKPFISDSDEHMAGIVNKEAGTLNSEQAQEKYFLDYCAAVENTGVWGGQPEILALSRAFRTQINVVQAGVPVLKVGEGEYDGEPLFISYHRKMYGLGEHYNSLRPAPPA</sequence>
<dbReference type="AlphaFoldDB" id="A0A5C3EFH2"/>
<evidence type="ECO:0000313" key="3">
    <source>
        <dbReference type="EMBL" id="SPO28795.1"/>
    </source>
</evidence>
<organism evidence="3 4">
    <name type="scientific">Ustilago trichophora</name>
    <dbReference type="NCBI Taxonomy" id="86804"/>
    <lineage>
        <taxon>Eukaryota</taxon>
        <taxon>Fungi</taxon>
        <taxon>Dikarya</taxon>
        <taxon>Basidiomycota</taxon>
        <taxon>Ustilaginomycotina</taxon>
        <taxon>Ustilaginomycetes</taxon>
        <taxon>Ustilaginales</taxon>
        <taxon>Ustilaginaceae</taxon>
        <taxon>Ustilago</taxon>
    </lineage>
</organism>
<feature type="compositionally biased region" description="Basic and acidic residues" evidence="1">
    <location>
        <begin position="17"/>
        <end position="27"/>
    </location>
</feature>
<dbReference type="EMBL" id="OOIN01000025">
    <property type="protein sequence ID" value="SPO28795.1"/>
    <property type="molecule type" value="Genomic_DNA"/>
</dbReference>
<dbReference type="OrthoDB" id="415023at2759"/>
<evidence type="ECO:0000259" key="2">
    <source>
        <dbReference type="PROSITE" id="PS50802"/>
    </source>
</evidence>
<dbReference type="Proteomes" id="UP000324022">
    <property type="component" value="Unassembled WGS sequence"/>
</dbReference>
<dbReference type="GO" id="GO:0004843">
    <property type="term" value="F:cysteine-type deubiquitinase activity"/>
    <property type="evidence" value="ECO:0007669"/>
    <property type="project" value="TreeGrafter"/>
</dbReference>
<feature type="domain" description="OTU" evidence="2">
    <location>
        <begin position="213"/>
        <end position="368"/>
    </location>
</feature>
<dbReference type="Pfam" id="PF02338">
    <property type="entry name" value="OTU"/>
    <property type="match status" value="1"/>
</dbReference>
<feature type="compositionally biased region" description="Low complexity" evidence="1">
    <location>
        <begin position="61"/>
        <end position="80"/>
    </location>
</feature>
<evidence type="ECO:0000256" key="1">
    <source>
        <dbReference type="SAM" id="MobiDB-lite"/>
    </source>
</evidence>
<name>A0A5C3EFH2_9BASI</name>
<accession>A0A5C3EFH2</accession>
<gene>
    <name evidence="3" type="ORF">UTRI_05109_B</name>
</gene>
<dbReference type="Gene3D" id="3.90.70.80">
    <property type="match status" value="1"/>
</dbReference>
<keyword evidence="4" id="KW-1185">Reference proteome</keyword>
<feature type="compositionally biased region" description="Polar residues" evidence="1">
    <location>
        <begin position="81"/>
        <end position="94"/>
    </location>
</feature>
<feature type="region of interest" description="Disordered" evidence="1">
    <location>
        <begin position="142"/>
        <end position="173"/>
    </location>
</feature>
<dbReference type="GO" id="GO:0016579">
    <property type="term" value="P:protein deubiquitination"/>
    <property type="evidence" value="ECO:0007669"/>
    <property type="project" value="TreeGrafter"/>
</dbReference>
<feature type="region of interest" description="Disordered" evidence="1">
    <location>
        <begin position="1"/>
        <end position="27"/>
    </location>
</feature>
<dbReference type="CDD" id="cd22748">
    <property type="entry name" value="OTU_OTUD6-like"/>
    <property type="match status" value="1"/>
</dbReference>
<proteinExistence type="predicted"/>
<evidence type="ECO:0000313" key="4">
    <source>
        <dbReference type="Proteomes" id="UP000324022"/>
    </source>
</evidence>
<dbReference type="SUPFAM" id="SSF54001">
    <property type="entry name" value="Cysteine proteinases"/>
    <property type="match status" value="1"/>
</dbReference>
<dbReference type="InterPro" id="IPR038765">
    <property type="entry name" value="Papain-like_cys_pep_sf"/>
</dbReference>
<protein>
    <recommendedName>
        <fullName evidence="2">OTU domain-containing protein</fullName>
    </recommendedName>
</protein>
<dbReference type="InterPro" id="IPR003323">
    <property type="entry name" value="OTU_dom"/>
</dbReference>